<proteinExistence type="predicted"/>
<dbReference type="AlphaFoldDB" id="A0A1D1W779"/>
<dbReference type="EMBL" id="BDGG01000021">
    <property type="protein sequence ID" value="GAV09261.1"/>
    <property type="molecule type" value="Genomic_DNA"/>
</dbReference>
<keyword evidence="1" id="KW-0732">Signal</keyword>
<evidence type="ECO:0000256" key="1">
    <source>
        <dbReference type="SAM" id="SignalP"/>
    </source>
</evidence>
<protein>
    <submittedName>
        <fullName evidence="2">Uncharacterized protein</fullName>
    </submittedName>
</protein>
<feature type="chain" id="PRO_5008899291" evidence="1">
    <location>
        <begin position="24"/>
        <end position="49"/>
    </location>
</feature>
<name>A0A1D1W779_RAMVA</name>
<feature type="signal peptide" evidence="1">
    <location>
        <begin position="1"/>
        <end position="23"/>
    </location>
</feature>
<keyword evidence="3" id="KW-1185">Reference proteome</keyword>
<gene>
    <name evidence="2" type="primary">RvY_18831-1</name>
    <name evidence="2" type="synonym">RvY_18831.1</name>
    <name evidence="2" type="ORF">RvY_18831</name>
</gene>
<comment type="caution">
    <text evidence="2">The sequence shown here is derived from an EMBL/GenBank/DDBJ whole genome shotgun (WGS) entry which is preliminary data.</text>
</comment>
<reference evidence="2 3" key="1">
    <citation type="journal article" date="2016" name="Nat. Commun.">
        <title>Extremotolerant tardigrade genome and improved radiotolerance of human cultured cells by tardigrade-unique protein.</title>
        <authorList>
            <person name="Hashimoto T."/>
            <person name="Horikawa D.D."/>
            <person name="Saito Y."/>
            <person name="Kuwahara H."/>
            <person name="Kozuka-Hata H."/>
            <person name="Shin-I T."/>
            <person name="Minakuchi Y."/>
            <person name="Ohishi K."/>
            <person name="Motoyama A."/>
            <person name="Aizu T."/>
            <person name="Enomoto A."/>
            <person name="Kondo K."/>
            <person name="Tanaka S."/>
            <person name="Hara Y."/>
            <person name="Koshikawa S."/>
            <person name="Sagara H."/>
            <person name="Miura T."/>
            <person name="Yokobori S."/>
            <person name="Miyagawa K."/>
            <person name="Suzuki Y."/>
            <person name="Kubo T."/>
            <person name="Oyama M."/>
            <person name="Kohara Y."/>
            <person name="Fujiyama A."/>
            <person name="Arakawa K."/>
            <person name="Katayama T."/>
            <person name="Toyoda A."/>
            <person name="Kunieda T."/>
        </authorList>
    </citation>
    <scope>NUCLEOTIDE SEQUENCE [LARGE SCALE GENOMIC DNA]</scope>
    <source>
        <strain evidence="2 3">YOKOZUNA-1</strain>
    </source>
</reference>
<evidence type="ECO:0000313" key="3">
    <source>
        <dbReference type="Proteomes" id="UP000186922"/>
    </source>
</evidence>
<dbReference type="Proteomes" id="UP000186922">
    <property type="component" value="Unassembled WGS sequence"/>
</dbReference>
<sequence length="49" mass="5527">MRNIQYCLLAGLVLMALLFATLEDEERKAEDQAEVAIDMLNFNMGHSPT</sequence>
<organism evidence="2 3">
    <name type="scientific">Ramazzottius varieornatus</name>
    <name type="common">Water bear</name>
    <name type="synonym">Tardigrade</name>
    <dbReference type="NCBI Taxonomy" id="947166"/>
    <lineage>
        <taxon>Eukaryota</taxon>
        <taxon>Metazoa</taxon>
        <taxon>Ecdysozoa</taxon>
        <taxon>Tardigrada</taxon>
        <taxon>Eutardigrada</taxon>
        <taxon>Parachela</taxon>
        <taxon>Hypsibioidea</taxon>
        <taxon>Ramazzottiidae</taxon>
        <taxon>Ramazzottius</taxon>
    </lineage>
</organism>
<accession>A0A1D1W779</accession>
<evidence type="ECO:0000313" key="2">
    <source>
        <dbReference type="EMBL" id="GAV09261.1"/>
    </source>
</evidence>